<protein>
    <recommendedName>
        <fullName evidence="4">Oxidation resistance protein 1</fullName>
    </recommendedName>
</protein>
<gene>
    <name evidence="7" type="ORF">PINE0816_LOCUS8582</name>
</gene>
<evidence type="ECO:0000256" key="2">
    <source>
        <dbReference type="ARBA" id="ARBA00009540"/>
    </source>
</evidence>
<dbReference type="GO" id="GO:0005739">
    <property type="term" value="C:mitochondrion"/>
    <property type="evidence" value="ECO:0007669"/>
    <property type="project" value="UniProtKB-SubCell"/>
</dbReference>
<feature type="region of interest" description="Disordered" evidence="5">
    <location>
        <begin position="356"/>
        <end position="386"/>
    </location>
</feature>
<feature type="region of interest" description="Disordered" evidence="5">
    <location>
        <begin position="479"/>
        <end position="522"/>
    </location>
</feature>
<evidence type="ECO:0000259" key="6">
    <source>
        <dbReference type="PROSITE" id="PS51886"/>
    </source>
</evidence>
<dbReference type="PANTHER" id="PTHR23354:SF62">
    <property type="entry name" value="MUSTARD, ISOFORM V"/>
    <property type="match status" value="1"/>
</dbReference>
<dbReference type="PANTHER" id="PTHR23354">
    <property type="entry name" value="NUCLEOLAR PROTEIN 7/ESTROGEN RECEPTOR COACTIVATOR-RELATED"/>
    <property type="match status" value="1"/>
</dbReference>
<dbReference type="SMART" id="SM00584">
    <property type="entry name" value="TLDc"/>
    <property type="match status" value="1"/>
</dbReference>
<proteinExistence type="inferred from homology"/>
<feature type="compositionally biased region" description="Polar residues" evidence="5">
    <location>
        <begin position="482"/>
        <end position="497"/>
    </location>
</feature>
<sequence length="632" mass="69877">MPLFLILMRVTTGSYNDQLYFGSDAYRAARDRIRKSGNYSASYDDDSDDESFEDLHTAFGSPSPISGKNMRMLSRSRSDDSTIHEPGILMTDQRDQIASPTLGESVTPNFDAFFPSASHPSGLIHRMTSLGDDLSDDDDVSEHLASRPSSTQLNEVSYNASRNKTNFMESGERGAAQLIIDELRESQHVAYSLQEVDGSLHVLDRLGDKNYYSRAGSIEVSVENISNAFLSKCYVNDLQESNHLPFITPLDLGESLHSLTSHVNNKPYINPLDLDSSFHHTYGGLQHGNNIDESLHESLHSLARVDNKKGVSIKIKKSIDIFSKMLCSNTDQLQESMRVPYDMKLADLNNSLHSITRTRRGNPSIDENEIDRDTRSSSSHKYEKSAPSGMILSRSAFCSLIDNALPLSVKHSTWIRVYSLTEHGDSFDEMIRRVQNHLQTVLVVETTQGDVLGGFAASPWSSEANQGWDMFSNNSGGSFSSRSTCSADEPQMFSSDITPPPTPRRRGGEKSPSSTNTNIPHDGSFYGNGQSFIFSVKNPGVNGLPTKNGNEEVNVYRWTGKNECIQSCNLSKQQLSMGGGGLNGDFGLSISENLTRGTSGRCETFDNEILSSEPTFDIVNMEVFAFCNGWLM</sequence>
<dbReference type="EMBL" id="HBEL01018031">
    <property type="protein sequence ID" value="CAD8412456.1"/>
    <property type="molecule type" value="Transcribed_RNA"/>
</dbReference>
<dbReference type="AlphaFoldDB" id="A0A7S0C499"/>
<accession>A0A7S0C499</accession>
<feature type="compositionally biased region" description="Basic and acidic residues" evidence="5">
    <location>
        <begin position="371"/>
        <end position="384"/>
    </location>
</feature>
<keyword evidence="3" id="KW-0496">Mitochondrion</keyword>
<dbReference type="Pfam" id="PF07534">
    <property type="entry name" value="TLD"/>
    <property type="match status" value="2"/>
</dbReference>
<reference evidence="7" key="1">
    <citation type="submission" date="2021-01" db="EMBL/GenBank/DDBJ databases">
        <authorList>
            <person name="Corre E."/>
            <person name="Pelletier E."/>
            <person name="Niang G."/>
            <person name="Scheremetjew M."/>
            <person name="Finn R."/>
            <person name="Kale V."/>
            <person name="Holt S."/>
            <person name="Cochrane G."/>
            <person name="Meng A."/>
            <person name="Brown T."/>
            <person name="Cohen L."/>
        </authorList>
    </citation>
    <scope>NUCLEOTIDE SEQUENCE</scope>
    <source>
        <strain evidence="7">CCAP1064/1</strain>
    </source>
</reference>
<evidence type="ECO:0000256" key="3">
    <source>
        <dbReference type="ARBA" id="ARBA00023128"/>
    </source>
</evidence>
<feature type="compositionally biased region" description="Acidic residues" evidence="5">
    <location>
        <begin position="43"/>
        <end position="52"/>
    </location>
</feature>
<feature type="domain" description="TLDc" evidence="6">
    <location>
        <begin position="390"/>
        <end position="627"/>
    </location>
</feature>
<dbReference type="PROSITE" id="PS51886">
    <property type="entry name" value="TLDC"/>
    <property type="match status" value="1"/>
</dbReference>
<evidence type="ECO:0000313" key="7">
    <source>
        <dbReference type="EMBL" id="CAD8412456.1"/>
    </source>
</evidence>
<feature type="region of interest" description="Disordered" evidence="5">
    <location>
        <begin position="38"/>
        <end position="69"/>
    </location>
</feature>
<evidence type="ECO:0000256" key="5">
    <source>
        <dbReference type="SAM" id="MobiDB-lite"/>
    </source>
</evidence>
<comment type="similarity">
    <text evidence="2">Belongs to the OXR1 family.</text>
</comment>
<name>A0A7S0C499_9STRA</name>
<feature type="region of interest" description="Disordered" evidence="5">
    <location>
        <begin position="124"/>
        <end position="152"/>
    </location>
</feature>
<evidence type="ECO:0000256" key="1">
    <source>
        <dbReference type="ARBA" id="ARBA00004173"/>
    </source>
</evidence>
<organism evidence="7">
    <name type="scientific">Proboscia inermis</name>
    <dbReference type="NCBI Taxonomy" id="420281"/>
    <lineage>
        <taxon>Eukaryota</taxon>
        <taxon>Sar</taxon>
        <taxon>Stramenopiles</taxon>
        <taxon>Ochrophyta</taxon>
        <taxon>Bacillariophyta</taxon>
        <taxon>Coscinodiscophyceae</taxon>
        <taxon>Rhizosoleniophycidae</taxon>
        <taxon>Rhizosoleniales</taxon>
        <taxon>Rhizosoleniaceae</taxon>
        <taxon>Proboscia</taxon>
    </lineage>
</organism>
<comment type="subcellular location">
    <subcellularLocation>
        <location evidence="1">Mitochondrion</location>
    </subcellularLocation>
</comment>
<evidence type="ECO:0000256" key="4">
    <source>
        <dbReference type="ARBA" id="ARBA00040604"/>
    </source>
</evidence>
<dbReference type="InterPro" id="IPR006571">
    <property type="entry name" value="TLDc_dom"/>
</dbReference>